<dbReference type="Proteomes" id="UP000008064">
    <property type="component" value="Unassembled WGS sequence"/>
</dbReference>
<reference evidence="2" key="1">
    <citation type="submission" date="2011-04" db="EMBL/GenBank/DDBJ databases">
        <title>Evolution of plant cell wall degrading machinery underlies the functional diversity of forest fungi.</title>
        <authorList>
            <consortium name="US DOE Joint Genome Institute (JGI-PGF)"/>
            <person name="Eastwood D.C."/>
            <person name="Floudas D."/>
            <person name="Binder M."/>
            <person name="Majcherczyk A."/>
            <person name="Schneider P."/>
            <person name="Aerts A."/>
            <person name="Asiegbu F.O."/>
            <person name="Baker S.E."/>
            <person name="Barry K."/>
            <person name="Bendiksby M."/>
            <person name="Blumentritt M."/>
            <person name="Coutinho P.M."/>
            <person name="Cullen D."/>
            <person name="Cullen D."/>
            <person name="Gathman A."/>
            <person name="Goodell B."/>
            <person name="Henrissat B."/>
            <person name="Ihrmark K."/>
            <person name="Kauserud H."/>
            <person name="Kohler A."/>
            <person name="LaButti K."/>
            <person name="Lapidus A."/>
            <person name="Lavin J.L."/>
            <person name="Lee Y.-H."/>
            <person name="Lindquist E."/>
            <person name="Lilly W."/>
            <person name="Lucas S."/>
            <person name="Morin E."/>
            <person name="Murat C."/>
            <person name="Oguiza J.A."/>
            <person name="Park J."/>
            <person name="Pisabarro A.G."/>
            <person name="Riley R."/>
            <person name="Rosling A."/>
            <person name="Salamov A."/>
            <person name="Schmidt O."/>
            <person name="Schmutz J."/>
            <person name="Skrede I."/>
            <person name="Stenlid J."/>
            <person name="Wiebenga A."/>
            <person name="Xie X."/>
            <person name="Kues U."/>
            <person name="Hibbett D.S."/>
            <person name="Hoffmeister D."/>
            <person name="Hogberg N."/>
            <person name="Martin F."/>
            <person name="Grigoriev I.V."/>
            <person name="Watkinson S.C."/>
        </authorList>
    </citation>
    <scope>NUCLEOTIDE SEQUENCE</scope>
    <source>
        <strain evidence="2">S7.9</strain>
    </source>
</reference>
<accession>F8NQ53</accession>
<sequence>MSSLLALLALLSSAAAAPAATSTCSSIAYGYLNADTYVYSDPLSLVNNTLTFAPALYDAMPPIQFQTCSPNHEGYSNVDTGVNGTYAGHLYIPTLDLCLGVADTNSVQPYTVTATSCPYTDNSAQDAFNWVMKNQTIYWGGKTHASGSPIQGGDSCPDLGLFGYQGNDVAIPSVIGTTPLICGSWADVYGFIILPIGYTR</sequence>
<dbReference type="KEGG" id="sla:SERLADRAFT_447717"/>
<protein>
    <submittedName>
        <fullName evidence="2">Uncharacterized protein</fullName>
    </submittedName>
</protein>
<evidence type="ECO:0000313" key="2">
    <source>
        <dbReference type="EMBL" id="EGO26532.1"/>
    </source>
</evidence>
<dbReference type="OrthoDB" id="2679884at2759"/>
<gene>
    <name evidence="2" type="ORF">SERLADRAFT_447717</name>
</gene>
<evidence type="ECO:0000256" key="1">
    <source>
        <dbReference type="SAM" id="SignalP"/>
    </source>
</evidence>
<feature type="signal peptide" evidence="1">
    <location>
        <begin position="1"/>
        <end position="16"/>
    </location>
</feature>
<dbReference type="RefSeq" id="XP_007316705.1">
    <property type="nucleotide sequence ID" value="XM_007316643.1"/>
</dbReference>
<dbReference type="GeneID" id="18816403"/>
<dbReference type="EMBL" id="GL945432">
    <property type="protein sequence ID" value="EGO26532.1"/>
    <property type="molecule type" value="Genomic_DNA"/>
</dbReference>
<keyword evidence="1" id="KW-0732">Signal</keyword>
<name>F8NQ53_SERL9</name>
<organism>
    <name type="scientific">Serpula lacrymans var. lacrymans (strain S7.9)</name>
    <name type="common">Dry rot fungus</name>
    <dbReference type="NCBI Taxonomy" id="578457"/>
    <lineage>
        <taxon>Eukaryota</taxon>
        <taxon>Fungi</taxon>
        <taxon>Dikarya</taxon>
        <taxon>Basidiomycota</taxon>
        <taxon>Agaricomycotina</taxon>
        <taxon>Agaricomycetes</taxon>
        <taxon>Agaricomycetidae</taxon>
        <taxon>Boletales</taxon>
        <taxon>Coniophorineae</taxon>
        <taxon>Serpulaceae</taxon>
        <taxon>Serpula</taxon>
    </lineage>
</organism>
<dbReference type="HOGENOM" id="CLU_118220_0_0_1"/>
<dbReference type="AlphaFoldDB" id="F8NQ53"/>
<feature type="chain" id="PRO_5003376289" evidence="1">
    <location>
        <begin position="17"/>
        <end position="200"/>
    </location>
</feature>
<proteinExistence type="predicted"/>